<organism evidence="1 2">
    <name type="scientific">Halteria grandinella</name>
    <dbReference type="NCBI Taxonomy" id="5974"/>
    <lineage>
        <taxon>Eukaryota</taxon>
        <taxon>Sar</taxon>
        <taxon>Alveolata</taxon>
        <taxon>Ciliophora</taxon>
        <taxon>Intramacronucleata</taxon>
        <taxon>Spirotrichea</taxon>
        <taxon>Stichotrichia</taxon>
        <taxon>Sporadotrichida</taxon>
        <taxon>Halteriidae</taxon>
        <taxon>Halteria</taxon>
    </lineage>
</organism>
<comment type="caution">
    <text evidence="1">The sequence shown here is derived from an EMBL/GenBank/DDBJ whole genome shotgun (WGS) entry which is preliminary data.</text>
</comment>
<dbReference type="OrthoDB" id="10683350at2759"/>
<dbReference type="AlphaFoldDB" id="A0A8J8NVP8"/>
<sequence>MEKVDLDRPQTIRDKAEYVLKLNNSIDSSLSKSADRFQIRLQSKENPSNELKALQTIRKQTKQRLEIQKQAYLQMLDYVRQKQGRQYRVSENERKIFDALKIITEACWIIQGEEQLVNLLHEIGVSLDPFMPSQLKDFLDVLFGLMGFSKLYLSEIN</sequence>
<evidence type="ECO:0000313" key="1">
    <source>
        <dbReference type="EMBL" id="TNV82388.1"/>
    </source>
</evidence>
<dbReference type="Proteomes" id="UP000785679">
    <property type="component" value="Unassembled WGS sequence"/>
</dbReference>
<reference evidence="1" key="1">
    <citation type="submission" date="2019-06" db="EMBL/GenBank/DDBJ databases">
        <authorList>
            <person name="Zheng W."/>
        </authorList>
    </citation>
    <scope>NUCLEOTIDE SEQUENCE</scope>
    <source>
        <strain evidence="1">QDHG01</strain>
    </source>
</reference>
<protein>
    <submittedName>
        <fullName evidence="1">Uncharacterized protein</fullName>
    </submittedName>
</protein>
<evidence type="ECO:0000313" key="2">
    <source>
        <dbReference type="Proteomes" id="UP000785679"/>
    </source>
</evidence>
<gene>
    <name evidence="1" type="ORF">FGO68_gene10418</name>
</gene>
<accession>A0A8J8NVP8</accession>
<keyword evidence="2" id="KW-1185">Reference proteome</keyword>
<dbReference type="EMBL" id="RRYP01005020">
    <property type="protein sequence ID" value="TNV82388.1"/>
    <property type="molecule type" value="Genomic_DNA"/>
</dbReference>
<proteinExistence type="predicted"/>
<name>A0A8J8NVP8_HALGN</name>